<name>A0A8S3ZIJ2_9EUPU</name>
<dbReference type="GO" id="GO:0005975">
    <property type="term" value="P:carbohydrate metabolic process"/>
    <property type="evidence" value="ECO:0007669"/>
    <property type="project" value="InterPro"/>
</dbReference>
<dbReference type="EC" id="2.4.1.-" evidence="3"/>
<evidence type="ECO:0000256" key="3">
    <source>
        <dbReference type="RuleBase" id="RU363129"/>
    </source>
</evidence>
<keyword evidence="3" id="KW-0735">Signal-anchor</keyword>
<comment type="caution">
    <text evidence="4">The sequence shown here is derived from an EMBL/GenBank/DDBJ whole genome shotgun (WGS) entry which is preliminary data.</text>
</comment>
<evidence type="ECO:0000256" key="2">
    <source>
        <dbReference type="ARBA" id="ARBA00022679"/>
    </source>
</evidence>
<evidence type="ECO:0000256" key="1">
    <source>
        <dbReference type="ARBA" id="ARBA00022676"/>
    </source>
</evidence>
<comment type="similarity">
    <text evidence="3">Belongs to the glycosyltransferase 11 family.</text>
</comment>
<comment type="pathway">
    <text evidence="3">Protein modification; protein glycosylation.</text>
</comment>
<dbReference type="GO" id="GO:0032580">
    <property type="term" value="C:Golgi cisterna membrane"/>
    <property type="evidence" value="ECO:0007669"/>
    <property type="project" value="UniProtKB-SubCell"/>
</dbReference>
<evidence type="ECO:0000313" key="4">
    <source>
        <dbReference type="EMBL" id="CAG5127655.1"/>
    </source>
</evidence>
<evidence type="ECO:0000313" key="5">
    <source>
        <dbReference type="Proteomes" id="UP000678393"/>
    </source>
</evidence>
<gene>
    <name evidence="4" type="ORF">CUNI_LOCUS13213</name>
</gene>
<keyword evidence="5" id="KW-1185">Reference proteome</keyword>
<accession>A0A8S3ZIJ2</accession>
<organism evidence="4 5">
    <name type="scientific">Candidula unifasciata</name>
    <dbReference type="NCBI Taxonomy" id="100452"/>
    <lineage>
        <taxon>Eukaryota</taxon>
        <taxon>Metazoa</taxon>
        <taxon>Spiralia</taxon>
        <taxon>Lophotrochozoa</taxon>
        <taxon>Mollusca</taxon>
        <taxon>Gastropoda</taxon>
        <taxon>Heterobranchia</taxon>
        <taxon>Euthyneura</taxon>
        <taxon>Panpulmonata</taxon>
        <taxon>Eupulmonata</taxon>
        <taxon>Stylommatophora</taxon>
        <taxon>Helicina</taxon>
        <taxon>Helicoidea</taxon>
        <taxon>Geomitridae</taxon>
        <taxon>Candidula</taxon>
    </lineage>
</organism>
<protein>
    <recommendedName>
        <fullName evidence="3">L-Fucosyltransferase</fullName>
        <ecNumber evidence="3">2.4.1.-</ecNumber>
    </recommendedName>
</protein>
<keyword evidence="3" id="KW-0812">Transmembrane</keyword>
<proteinExistence type="inferred from homology"/>
<keyword evidence="2 3" id="KW-0808">Transferase</keyword>
<dbReference type="InterPro" id="IPR002516">
    <property type="entry name" value="Glyco_trans_11"/>
</dbReference>
<keyword evidence="3" id="KW-0325">Glycoprotein</keyword>
<dbReference type="EMBL" id="CAJHNH020002763">
    <property type="protein sequence ID" value="CAG5127655.1"/>
    <property type="molecule type" value="Genomic_DNA"/>
</dbReference>
<dbReference type="AlphaFoldDB" id="A0A8S3ZIJ2"/>
<dbReference type="CDD" id="cd11301">
    <property type="entry name" value="Fut1_Fut2_like"/>
    <property type="match status" value="1"/>
</dbReference>
<reference evidence="4" key="1">
    <citation type="submission" date="2021-04" db="EMBL/GenBank/DDBJ databases">
        <authorList>
            <consortium name="Molecular Ecology Group"/>
        </authorList>
    </citation>
    <scope>NUCLEOTIDE SEQUENCE</scope>
</reference>
<dbReference type="PANTHER" id="PTHR11927">
    <property type="entry name" value="GALACTOSIDE 2-L-FUCOSYLTRANSFERASE"/>
    <property type="match status" value="1"/>
</dbReference>
<sequence length="246" mass="28904">MIFEISRSKSIRNDLYKFWYRKNFSKCVDQCYFTCFRWPVIQQETLLSFDPKLMNLPLKNVRIGGYLQSYCYFAQIIDEIRQEFTFQDQVSAAAAKILHDVYIKYNSSMVVGVHARRGDFLEKSWQDLGFRIPQKSYFMKAFSLMKSKFPGRKIVFIVASNDYKWCRENLVSDDVILMQPETPAVHLAVLSRCEHVIMSCGTFGWWAAWLANGQVIYYTNFFGNGSLQQKVKVNQYYPPLWIGLDD</sequence>
<comment type="subcellular location">
    <subcellularLocation>
        <location evidence="3">Golgi apparatus</location>
        <location evidence="3">Golgi stack membrane</location>
        <topology evidence="3">Single-pass type II membrane protein</topology>
    </subcellularLocation>
</comment>
<keyword evidence="1 3" id="KW-0328">Glycosyltransferase</keyword>
<dbReference type="PANTHER" id="PTHR11927:SF9">
    <property type="entry name" value="L-FUCOSYLTRANSFERASE"/>
    <property type="match status" value="1"/>
</dbReference>
<dbReference type="OrthoDB" id="3226at2759"/>
<dbReference type="Pfam" id="PF01531">
    <property type="entry name" value="Glyco_transf_11"/>
    <property type="match status" value="1"/>
</dbReference>
<dbReference type="GO" id="GO:0008107">
    <property type="term" value="F:galactoside 2-alpha-L-fucosyltransferase activity"/>
    <property type="evidence" value="ECO:0007669"/>
    <property type="project" value="InterPro"/>
</dbReference>
<dbReference type="Proteomes" id="UP000678393">
    <property type="component" value="Unassembled WGS sequence"/>
</dbReference>
<keyword evidence="3" id="KW-0333">Golgi apparatus</keyword>